<dbReference type="InterPro" id="IPR013320">
    <property type="entry name" value="ConA-like_dom_sf"/>
</dbReference>
<keyword evidence="20" id="KW-1185">Reference proteome</keyword>
<dbReference type="InterPro" id="IPR018208">
    <property type="entry name" value="GH11_AS_1"/>
</dbReference>
<dbReference type="Gene3D" id="2.60.120.180">
    <property type="match status" value="1"/>
</dbReference>
<evidence type="ECO:0000313" key="20">
    <source>
        <dbReference type="Proteomes" id="UP001365542"/>
    </source>
</evidence>
<organism evidence="19 20">
    <name type="scientific">Orbilia ellipsospora</name>
    <dbReference type="NCBI Taxonomy" id="2528407"/>
    <lineage>
        <taxon>Eukaryota</taxon>
        <taxon>Fungi</taxon>
        <taxon>Dikarya</taxon>
        <taxon>Ascomycota</taxon>
        <taxon>Pezizomycotina</taxon>
        <taxon>Orbiliomycetes</taxon>
        <taxon>Orbiliales</taxon>
        <taxon>Orbiliaceae</taxon>
        <taxon>Orbilia</taxon>
    </lineage>
</organism>
<dbReference type="PROSITE" id="PS51164">
    <property type="entry name" value="CBM1_2"/>
    <property type="match status" value="1"/>
</dbReference>
<comment type="pathway">
    <text evidence="3 13 14">Glycan degradation; xylan degradation.</text>
</comment>
<accession>A0AAV9XQH8</accession>
<feature type="domain" description="CBM1" evidence="17">
    <location>
        <begin position="261"/>
        <end position="296"/>
    </location>
</feature>
<keyword evidence="6" id="KW-0964">Secreted</keyword>
<evidence type="ECO:0000256" key="9">
    <source>
        <dbReference type="ARBA" id="ARBA00022801"/>
    </source>
</evidence>
<dbReference type="SUPFAM" id="SSF57180">
    <property type="entry name" value="Cellulose-binding domain"/>
    <property type="match status" value="1"/>
</dbReference>
<evidence type="ECO:0000256" key="14">
    <source>
        <dbReference type="RuleBase" id="RU362015"/>
    </source>
</evidence>
<keyword evidence="9 13" id="KW-0378">Hydrolase</keyword>
<feature type="domain" description="GH11" evidence="18">
    <location>
        <begin position="45"/>
        <end position="230"/>
    </location>
</feature>
<keyword evidence="7 13" id="KW-0858">Xylan degradation</keyword>
<feature type="compositionally biased region" description="Low complexity" evidence="15">
    <location>
        <begin position="237"/>
        <end position="254"/>
    </location>
</feature>
<feature type="region of interest" description="Disordered" evidence="15">
    <location>
        <begin position="224"/>
        <end position="257"/>
    </location>
</feature>
<dbReference type="InterPro" id="IPR033123">
    <property type="entry name" value="GH11_dom"/>
</dbReference>
<dbReference type="InterPro" id="IPR001137">
    <property type="entry name" value="Glyco_hydro_11"/>
</dbReference>
<dbReference type="GO" id="GO:0031176">
    <property type="term" value="F:endo-1,4-beta-xylanase activity"/>
    <property type="evidence" value="ECO:0007669"/>
    <property type="project" value="UniProtKB-UniRule"/>
</dbReference>
<dbReference type="GO" id="GO:0005576">
    <property type="term" value="C:extracellular region"/>
    <property type="evidence" value="ECO:0007669"/>
    <property type="project" value="UniProtKB-SubCell"/>
</dbReference>
<evidence type="ECO:0000259" key="17">
    <source>
        <dbReference type="PROSITE" id="PS51164"/>
    </source>
</evidence>
<evidence type="ECO:0000256" key="11">
    <source>
        <dbReference type="ARBA" id="ARBA00023295"/>
    </source>
</evidence>
<dbReference type="GO" id="GO:0030248">
    <property type="term" value="F:cellulose binding"/>
    <property type="evidence" value="ECO:0007669"/>
    <property type="project" value="InterPro"/>
</dbReference>
<dbReference type="PANTHER" id="PTHR46828">
    <property type="entry name" value="ENDO-1,4-BETA-XYLANASE A-RELATED"/>
    <property type="match status" value="1"/>
</dbReference>
<proteinExistence type="inferred from homology"/>
<comment type="similarity">
    <text evidence="4 13 14">Belongs to the glycosyl hydrolase 11 (cellulase G) family.</text>
</comment>
<dbReference type="SUPFAM" id="SSF49899">
    <property type="entry name" value="Concanavalin A-like lectins/glucanases"/>
    <property type="match status" value="1"/>
</dbReference>
<evidence type="ECO:0000256" key="13">
    <source>
        <dbReference type="PROSITE-ProRule" id="PRU01097"/>
    </source>
</evidence>
<dbReference type="PROSITE" id="PS00562">
    <property type="entry name" value="CBM1_1"/>
    <property type="match status" value="1"/>
</dbReference>
<sequence length="296" mass="30849">MVSFTALTLGLSAISAALAVPAEAPVQKRGDMNFVLGPDHPLALAKRNYTLARRSNTNYVQNYKTGGTVNFSSGTNSFTINWSNPQDFVCGVGWNPGSNLPITHSGSFSVSSGVASLGVYGWTTNPLIEYYVMDWNVGISPGTLKGSFTSDGATYNIYTNTRTNEPSILGTSTFQQYISVRTSGTASGTVTVQNHFSKWASMGLNLGTMNFQVISVESWQGSGSASQSVSNTGGGNTNPPTTTKAGTTPTTTPSNGGGTTGCSAMWGQCGGIGWTGPKCCSAGTCKSSNAYYSQCL</sequence>
<evidence type="ECO:0000256" key="2">
    <source>
        <dbReference type="ARBA" id="ARBA00004613"/>
    </source>
</evidence>
<evidence type="ECO:0000313" key="19">
    <source>
        <dbReference type="EMBL" id="KAK6544216.1"/>
    </source>
</evidence>
<evidence type="ECO:0000256" key="4">
    <source>
        <dbReference type="ARBA" id="ARBA00007792"/>
    </source>
</evidence>
<dbReference type="GO" id="GO:0045493">
    <property type="term" value="P:xylan catabolic process"/>
    <property type="evidence" value="ECO:0007669"/>
    <property type="project" value="UniProtKB-UniRule"/>
</dbReference>
<evidence type="ECO:0000256" key="8">
    <source>
        <dbReference type="ARBA" id="ARBA00022729"/>
    </source>
</evidence>
<keyword evidence="12 13" id="KW-0624">Polysaccharide degradation</keyword>
<feature type="active site" description="Nucleophile" evidence="13">
    <location>
        <position position="129"/>
    </location>
</feature>
<dbReference type="SMART" id="SM00236">
    <property type="entry name" value="fCBD"/>
    <property type="match status" value="1"/>
</dbReference>
<evidence type="ECO:0000259" key="18">
    <source>
        <dbReference type="PROSITE" id="PS51761"/>
    </source>
</evidence>
<comment type="caution">
    <text evidence="19">The sequence shown here is derived from an EMBL/GenBank/DDBJ whole genome shotgun (WGS) entry which is preliminary data.</text>
</comment>
<gene>
    <name evidence="19" type="ORF">TWF694_000919</name>
</gene>
<evidence type="ECO:0000256" key="5">
    <source>
        <dbReference type="ARBA" id="ARBA00012590"/>
    </source>
</evidence>
<evidence type="ECO:0000256" key="6">
    <source>
        <dbReference type="ARBA" id="ARBA00022525"/>
    </source>
</evidence>
<dbReference type="Pfam" id="PF00734">
    <property type="entry name" value="CBM_1"/>
    <property type="match status" value="1"/>
</dbReference>
<dbReference type="InterPro" id="IPR013319">
    <property type="entry name" value="GH11/12"/>
</dbReference>
<dbReference type="InterPro" id="IPR000254">
    <property type="entry name" value="CBD"/>
</dbReference>
<keyword evidence="10 13" id="KW-0119">Carbohydrate metabolism</keyword>
<protein>
    <recommendedName>
        <fullName evidence="5 13">Endo-1,4-beta-xylanase</fullName>
        <ecNumber evidence="5 13">3.2.1.8</ecNumber>
    </recommendedName>
</protein>
<dbReference type="EC" id="3.2.1.8" evidence="5 13"/>
<dbReference type="AlphaFoldDB" id="A0AAV9XQH8"/>
<evidence type="ECO:0000256" key="16">
    <source>
        <dbReference type="SAM" id="SignalP"/>
    </source>
</evidence>
<evidence type="ECO:0000256" key="12">
    <source>
        <dbReference type="ARBA" id="ARBA00023326"/>
    </source>
</evidence>
<evidence type="ECO:0000256" key="7">
    <source>
        <dbReference type="ARBA" id="ARBA00022651"/>
    </source>
</evidence>
<dbReference type="EMBL" id="JAVHJO010000001">
    <property type="protein sequence ID" value="KAK6544216.1"/>
    <property type="molecule type" value="Genomic_DNA"/>
</dbReference>
<dbReference type="Proteomes" id="UP001365542">
    <property type="component" value="Unassembled WGS sequence"/>
</dbReference>
<feature type="active site" description="Proton donor" evidence="13">
    <location>
        <position position="217"/>
    </location>
</feature>
<comment type="catalytic activity">
    <reaction evidence="1 13 14">
        <text>Endohydrolysis of (1-&gt;4)-beta-D-xylosidic linkages in xylans.</text>
        <dbReference type="EC" id="3.2.1.8"/>
    </reaction>
</comment>
<dbReference type="PRINTS" id="PR00911">
    <property type="entry name" value="GLHYDRLASE11"/>
</dbReference>
<name>A0AAV9XQH8_9PEZI</name>
<evidence type="ECO:0000256" key="1">
    <source>
        <dbReference type="ARBA" id="ARBA00000681"/>
    </source>
</evidence>
<evidence type="ECO:0000256" key="15">
    <source>
        <dbReference type="SAM" id="MobiDB-lite"/>
    </source>
</evidence>
<dbReference type="PANTHER" id="PTHR46828:SF4">
    <property type="entry name" value="ENDO-1,4-BETA-XYLANASE"/>
    <property type="match status" value="1"/>
</dbReference>
<keyword evidence="11 13" id="KW-0326">Glycosidase</keyword>
<keyword evidence="8 16" id="KW-0732">Signal</keyword>
<dbReference type="InterPro" id="IPR035971">
    <property type="entry name" value="CBD_sf"/>
</dbReference>
<reference evidence="19 20" key="1">
    <citation type="submission" date="2019-10" db="EMBL/GenBank/DDBJ databases">
        <authorList>
            <person name="Palmer J.M."/>
        </authorList>
    </citation>
    <scope>NUCLEOTIDE SEQUENCE [LARGE SCALE GENOMIC DNA]</scope>
    <source>
        <strain evidence="19 20">TWF694</strain>
    </source>
</reference>
<dbReference type="PROSITE" id="PS51761">
    <property type="entry name" value="GH11_3"/>
    <property type="match status" value="1"/>
</dbReference>
<feature type="signal peptide" evidence="16">
    <location>
        <begin position="1"/>
        <end position="19"/>
    </location>
</feature>
<comment type="subcellular location">
    <subcellularLocation>
        <location evidence="2">Secreted</location>
    </subcellularLocation>
</comment>
<dbReference type="PROSITE" id="PS00776">
    <property type="entry name" value="GH11_1"/>
    <property type="match status" value="1"/>
</dbReference>
<evidence type="ECO:0000256" key="3">
    <source>
        <dbReference type="ARBA" id="ARBA00004851"/>
    </source>
</evidence>
<dbReference type="Pfam" id="PF00457">
    <property type="entry name" value="Glyco_hydro_11"/>
    <property type="match status" value="1"/>
</dbReference>
<feature type="chain" id="PRO_5043855397" description="Endo-1,4-beta-xylanase" evidence="16">
    <location>
        <begin position="20"/>
        <end position="296"/>
    </location>
</feature>
<evidence type="ECO:0000256" key="10">
    <source>
        <dbReference type="ARBA" id="ARBA00023277"/>
    </source>
</evidence>